<dbReference type="EMBL" id="JEWH01000004">
    <property type="protein sequence ID" value="EXB07254.1"/>
    <property type="molecule type" value="Genomic_DNA"/>
</dbReference>
<name>A0A009IRA1_ACIB9</name>
<feature type="compositionally biased region" description="Polar residues" evidence="1">
    <location>
        <begin position="1"/>
        <end position="22"/>
    </location>
</feature>
<feature type="region of interest" description="Disordered" evidence="1">
    <location>
        <begin position="1"/>
        <end position="24"/>
    </location>
</feature>
<gene>
    <name evidence="2" type="ORF">J512_0640</name>
</gene>
<evidence type="ECO:0000256" key="1">
    <source>
        <dbReference type="SAM" id="MobiDB-lite"/>
    </source>
</evidence>
<reference evidence="2 3" key="1">
    <citation type="submission" date="2014-02" db="EMBL/GenBank/DDBJ databases">
        <title>Comparative genomics and transcriptomics to identify genetic mechanisms underlying the emergence of carbapenem resistant Acinetobacter baumannii (CRAb).</title>
        <authorList>
            <person name="Harris A.D."/>
            <person name="Johnson K.J."/>
            <person name="George J."/>
            <person name="Shefchek K."/>
            <person name="Daugherty S.C."/>
            <person name="Parankush S."/>
            <person name="Sadzewicz L."/>
            <person name="Tallon L."/>
            <person name="Sengamalay N."/>
            <person name="Hazen T.H."/>
            <person name="Rasko D.A."/>
        </authorList>
    </citation>
    <scope>NUCLEOTIDE SEQUENCE [LARGE SCALE GENOMIC DNA]</scope>
    <source>
        <strain evidence="2 3">1295743</strain>
    </source>
</reference>
<dbReference type="AlphaFoldDB" id="A0A009IRA1"/>
<dbReference type="Proteomes" id="UP000020595">
    <property type="component" value="Unassembled WGS sequence"/>
</dbReference>
<comment type="caution">
    <text evidence="2">The sequence shown here is derived from an EMBL/GenBank/DDBJ whole genome shotgun (WGS) entry which is preliminary data.</text>
</comment>
<dbReference type="RefSeq" id="WP_032050731.1">
    <property type="nucleotide sequence ID" value="NZ_JEWH01000004.1"/>
</dbReference>
<dbReference type="PATRIC" id="fig|1310613.3.peg.614"/>
<sequence length="309" mass="33000">MSSGARQITQIAKETTVGTTPSPFARTTFEFTENGLDATVTKEDSNSITSGRIARSSMITGAEYAGELKCEAKYSVLVQDLMAAAAFNNWSSNVLTFGGTLRQTFSVLRGFEDVNDYHVFRGCHVNTFGIDIPEAGLITMTFGLMALGRTNFSSAPAGTITAADNNPKMSNVSVGDILIDGVSQAGISCLTAFTFNWDNTMQLQRCLGGGIDARAILEMLATGTGSFTAAWSRNTSDMYEKQFTNKTISLKVPITDTDGNKYEIFIPKAEITAPLPSGGNSDLLNASFEYKVVEVAPTITRTPAAVPAP</sequence>
<accession>A0A009IRA1</accession>
<evidence type="ECO:0000313" key="2">
    <source>
        <dbReference type="EMBL" id="EXB07254.1"/>
    </source>
</evidence>
<protein>
    <recommendedName>
        <fullName evidence="4">Phage tail protein</fullName>
    </recommendedName>
</protein>
<organism evidence="2 3">
    <name type="scientific">Acinetobacter baumannii (strain 1295743)</name>
    <dbReference type="NCBI Taxonomy" id="1310613"/>
    <lineage>
        <taxon>Bacteria</taxon>
        <taxon>Pseudomonadati</taxon>
        <taxon>Pseudomonadota</taxon>
        <taxon>Gammaproteobacteria</taxon>
        <taxon>Moraxellales</taxon>
        <taxon>Moraxellaceae</taxon>
        <taxon>Acinetobacter</taxon>
        <taxon>Acinetobacter calcoaceticus/baumannii complex</taxon>
    </lineage>
</organism>
<dbReference type="InterPro" id="IPR044000">
    <property type="entry name" value="Phage_tube_2"/>
</dbReference>
<dbReference type="Pfam" id="PF18906">
    <property type="entry name" value="Phage_tube_2"/>
    <property type="match status" value="1"/>
</dbReference>
<evidence type="ECO:0008006" key="4">
    <source>
        <dbReference type="Google" id="ProtNLM"/>
    </source>
</evidence>
<evidence type="ECO:0000313" key="3">
    <source>
        <dbReference type="Proteomes" id="UP000020595"/>
    </source>
</evidence>
<proteinExistence type="predicted"/>